<evidence type="ECO:0000313" key="2">
    <source>
        <dbReference type="EMBL" id="WAR13509.1"/>
    </source>
</evidence>
<evidence type="ECO:0000256" key="1">
    <source>
        <dbReference type="SAM" id="Phobius"/>
    </source>
</evidence>
<feature type="transmembrane region" description="Helical" evidence="1">
    <location>
        <begin position="51"/>
        <end position="70"/>
    </location>
</feature>
<dbReference type="Proteomes" id="UP001164746">
    <property type="component" value="Chromosome 8"/>
</dbReference>
<evidence type="ECO:0000313" key="3">
    <source>
        <dbReference type="Proteomes" id="UP001164746"/>
    </source>
</evidence>
<sequence>MSANEPAVAMLVCVHFREDMTVALSSTKAMSAVGWAASFAYSNWLCMEYKIYIVMVLYTLSFVSISALHLRHRVSGRLCRTCCPVSSMSKRADEITNRPT</sequence>
<keyword evidence="3" id="KW-1185">Reference proteome</keyword>
<dbReference type="EMBL" id="CP111019">
    <property type="protein sequence ID" value="WAR13509.1"/>
    <property type="molecule type" value="Genomic_DNA"/>
</dbReference>
<proteinExistence type="predicted"/>
<protein>
    <submittedName>
        <fullName evidence="2">Uncharacterized protein</fullName>
    </submittedName>
</protein>
<reference evidence="2" key="1">
    <citation type="submission" date="2022-11" db="EMBL/GenBank/DDBJ databases">
        <title>Centuries of genome instability and evolution in soft-shell clam transmissible cancer (bioRxiv).</title>
        <authorList>
            <person name="Hart S.F.M."/>
            <person name="Yonemitsu M.A."/>
            <person name="Giersch R.M."/>
            <person name="Beal B.F."/>
            <person name="Arriagada G."/>
            <person name="Davis B.W."/>
            <person name="Ostrander E.A."/>
            <person name="Goff S.P."/>
            <person name="Metzger M.J."/>
        </authorList>
    </citation>
    <scope>NUCLEOTIDE SEQUENCE</scope>
    <source>
        <strain evidence="2">MELC-2E11</strain>
        <tissue evidence="2">Siphon/mantle</tissue>
    </source>
</reference>
<name>A0ABY7EX18_MYAAR</name>
<keyword evidence="1" id="KW-1133">Transmembrane helix</keyword>
<keyword evidence="1" id="KW-0812">Transmembrane</keyword>
<accession>A0ABY7EX18</accession>
<gene>
    <name evidence="2" type="ORF">MAR_027689</name>
</gene>
<keyword evidence="1" id="KW-0472">Membrane</keyword>
<organism evidence="2 3">
    <name type="scientific">Mya arenaria</name>
    <name type="common">Soft-shell clam</name>
    <dbReference type="NCBI Taxonomy" id="6604"/>
    <lineage>
        <taxon>Eukaryota</taxon>
        <taxon>Metazoa</taxon>
        <taxon>Spiralia</taxon>
        <taxon>Lophotrochozoa</taxon>
        <taxon>Mollusca</taxon>
        <taxon>Bivalvia</taxon>
        <taxon>Autobranchia</taxon>
        <taxon>Heteroconchia</taxon>
        <taxon>Euheterodonta</taxon>
        <taxon>Imparidentia</taxon>
        <taxon>Neoheterodontei</taxon>
        <taxon>Myida</taxon>
        <taxon>Myoidea</taxon>
        <taxon>Myidae</taxon>
        <taxon>Mya</taxon>
    </lineage>
</organism>